<organism evidence="1 2">
    <name type="scientific">Zizania palustris</name>
    <name type="common">Northern wild rice</name>
    <dbReference type="NCBI Taxonomy" id="103762"/>
    <lineage>
        <taxon>Eukaryota</taxon>
        <taxon>Viridiplantae</taxon>
        <taxon>Streptophyta</taxon>
        <taxon>Embryophyta</taxon>
        <taxon>Tracheophyta</taxon>
        <taxon>Spermatophyta</taxon>
        <taxon>Magnoliopsida</taxon>
        <taxon>Liliopsida</taxon>
        <taxon>Poales</taxon>
        <taxon>Poaceae</taxon>
        <taxon>BOP clade</taxon>
        <taxon>Oryzoideae</taxon>
        <taxon>Oryzeae</taxon>
        <taxon>Zizaniinae</taxon>
        <taxon>Zizania</taxon>
    </lineage>
</organism>
<reference evidence="1" key="2">
    <citation type="submission" date="2021-02" db="EMBL/GenBank/DDBJ databases">
        <authorList>
            <person name="Kimball J.A."/>
            <person name="Haas M.W."/>
            <person name="Macchietto M."/>
            <person name="Kono T."/>
            <person name="Duquette J."/>
            <person name="Shao M."/>
        </authorList>
    </citation>
    <scope>NUCLEOTIDE SEQUENCE</scope>
    <source>
        <tissue evidence="1">Fresh leaf tissue</tissue>
    </source>
</reference>
<gene>
    <name evidence="1" type="ORF">GUJ93_ZPchr0002g23986</name>
</gene>
<keyword evidence="2" id="KW-1185">Reference proteome</keyword>
<dbReference type="AlphaFoldDB" id="A0A8J5RST0"/>
<evidence type="ECO:0000313" key="2">
    <source>
        <dbReference type="Proteomes" id="UP000729402"/>
    </source>
</evidence>
<dbReference type="EMBL" id="JAAALK010000287">
    <property type="protein sequence ID" value="KAG8056713.1"/>
    <property type="molecule type" value="Genomic_DNA"/>
</dbReference>
<evidence type="ECO:0000313" key="1">
    <source>
        <dbReference type="EMBL" id="KAG8056713.1"/>
    </source>
</evidence>
<comment type="caution">
    <text evidence="1">The sequence shown here is derived from an EMBL/GenBank/DDBJ whole genome shotgun (WGS) entry which is preliminary data.</text>
</comment>
<name>A0A8J5RST0_ZIZPA</name>
<proteinExistence type="predicted"/>
<sequence>MDKRLIVIMATEMERALNYQRPSLLVLVASCQADKNKKLSILNHRELCSRVTRSPIPLIPAPSPTGEFGSLGALNAIPIDMLTQILHLLGPANAAPSSLPHPTPPRHLQTMACGPSSSAPKAVFSEWEVDEH</sequence>
<accession>A0A8J5RST0</accession>
<dbReference type="Proteomes" id="UP000729402">
    <property type="component" value="Unassembled WGS sequence"/>
</dbReference>
<reference evidence="1" key="1">
    <citation type="journal article" date="2021" name="bioRxiv">
        <title>Whole Genome Assembly and Annotation of Northern Wild Rice, Zizania palustris L., Supports a Whole Genome Duplication in the Zizania Genus.</title>
        <authorList>
            <person name="Haas M."/>
            <person name="Kono T."/>
            <person name="Macchietto M."/>
            <person name="Millas R."/>
            <person name="McGilp L."/>
            <person name="Shao M."/>
            <person name="Duquette J."/>
            <person name="Hirsch C.N."/>
            <person name="Kimball J."/>
        </authorList>
    </citation>
    <scope>NUCLEOTIDE SEQUENCE</scope>
    <source>
        <tissue evidence="1">Fresh leaf tissue</tissue>
    </source>
</reference>
<protein>
    <submittedName>
        <fullName evidence="1">Uncharacterized protein</fullName>
    </submittedName>
</protein>